<name>A0A1I1E6X5_NATHA</name>
<evidence type="ECO:0000256" key="1">
    <source>
        <dbReference type="SAM" id="MobiDB-lite"/>
    </source>
</evidence>
<sequence>MKGPGILWMLQTAAGLSMAGPMFVIGLSHLYSGQYLSGTGFLLLGAIAVYLPTYFVNKIGGPRAWVRRRIGRKSGDGNGSDDDDADDEAGDEAGDGESDGYEPEQNSDETAPSAEDASTSTSTSTSTSAGIDRDPETGSASADGSSLLERVRRRR</sequence>
<dbReference type="EMBL" id="FOKW01000002">
    <property type="protein sequence ID" value="SFB81038.1"/>
    <property type="molecule type" value="Genomic_DNA"/>
</dbReference>
<keyword evidence="2" id="KW-1133">Transmembrane helix</keyword>
<keyword evidence="2" id="KW-0812">Transmembrane</keyword>
<dbReference type="OrthoDB" id="157531at2157"/>
<dbReference type="RefSeq" id="WP_089785810.1">
    <property type="nucleotide sequence ID" value="NZ_FOKW01000002.1"/>
</dbReference>
<feature type="compositionally biased region" description="Low complexity" evidence="1">
    <location>
        <begin position="118"/>
        <end position="128"/>
    </location>
</feature>
<reference evidence="4" key="1">
    <citation type="submission" date="2016-10" db="EMBL/GenBank/DDBJ databases">
        <authorList>
            <person name="Varghese N."/>
            <person name="Submissions S."/>
        </authorList>
    </citation>
    <scope>NUCLEOTIDE SEQUENCE [LARGE SCALE GENOMIC DNA]</scope>
    <source>
        <strain evidence="4">DSM 13078</strain>
    </source>
</reference>
<feature type="transmembrane region" description="Helical" evidence="2">
    <location>
        <begin position="35"/>
        <end position="57"/>
    </location>
</feature>
<proteinExistence type="predicted"/>
<evidence type="ECO:0000313" key="4">
    <source>
        <dbReference type="Proteomes" id="UP000199161"/>
    </source>
</evidence>
<dbReference type="Proteomes" id="UP000199161">
    <property type="component" value="Unassembled WGS sequence"/>
</dbReference>
<feature type="region of interest" description="Disordered" evidence="1">
    <location>
        <begin position="68"/>
        <end position="155"/>
    </location>
</feature>
<gene>
    <name evidence="3" type="ORF">SAMN05444422_102138</name>
</gene>
<keyword evidence="4" id="KW-1185">Reference proteome</keyword>
<organism evidence="3 4">
    <name type="scientific">Natronobacterium haloterrestre</name>
    <name type="common">Halobiforma haloterrestris</name>
    <dbReference type="NCBI Taxonomy" id="148448"/>
    <lineage>
        <taxon>Archaea</taxon>
        <taxon>Methanobacteriati</taxon>
        <taxon>Methanobacteriota</taxon>
        <taxon>Stenosarchaea group</taxon>
        <taxon>Halobacteria</taxon>
        <taxon>Halobacteriales</taxon>
        <taxon>Natrialbaceae</taxon>
        <taxon>Natronobacterium</taxon>
    </lineage>
</organism>
<keyword evidence="2" id="KW-0472">Membrane</keyword>
<accession>A0A1I1E6X5</accession>
<evidence type="ECO:0000256" key="2">
    <source>
        <dbReference type="SAM" id="Phobius"/>
    </source>
</evidence>
<feature type="compositionally biased region" description="Acidic residues" evidence="1">
    <location>
        <begin position="79"/>
        <end position="107"/>
    </location>
</feature>
<evidence type="ECO:0000313" key="3">
    <source>
        <dbReference type="EMBL" id="SFB81038.1"/>
    </source>
</evidence>
<protein>
    <submittedName>
        <fullName evidence="3">Uncharacterized protein</fullName>
    </submittedName>
</protein>
<dbReference type="AlphaFoldDB" id="A0A1I1E6X5"/>